<organism evidence="1 2">
    <name type="scientific">Plakobranchus ocellatus</name>
    <dbReference type="NCBI Taxonomy" id="259542"/>
    <lineage>
        <taxon>Eukaryota</taxon>
        <taxon>Metazoa</taxon>
        <taxon>Spiralia</taxon>
        <taxon>Lophotrochozoa</taxon>
        <taxon>Mollusca</taxon>
        <taxon>Gastropoda</taxon>
        <taxon>Heterobranchia</taxon>
        <taxon>Euthyneura</taxon>
        <taxon>Panpulmonata</taxon>
        <taxon>Sacoglossa</taxon>
        <taxon>Placobranchoidea</taxon>
        <taxon>Plakobranchidae</taxon>
        <taxon>Plakobranchus</taxon>
    </lineage>
</organism>
<reference evidence="1 2" key="1">
    <citation type="journal article" date="2021" name="Elife">
        <title>Chloroplast acquisition without the gene transfer in kleptoplastic sea slugs, Plakobranchus ocellatus.</title>
        <authorList>
            <person name="Maeda T."/>
            <person name="Takahashi S."/>
            <person name="Yoshida T."/>
            <person name="Shimamura S."/>
            <person name="Takaki Y."/>
            <person name="Nagai Y."/>
            <person name="Toyoda A."/>
            <person name="Suzuki Y."/>
            <person name="Arimoto A."/>
            <person name="Ishii H."/>
            <person name="Satoh N."/>
            <person name="Nishiyama T."/>
            <person name="Hasebe M."/>
            <person name="Maruyama T."/>
            <person name="Minagawa J."/>
            <person name="Obokata J."/>
            <person name="Shigenobu S."/>
        </authorList>
    </citation>
    <scope>NUCLEOTIDE SEQUENCE [LARGE SCALE GENOMIC DNA]</scope>
</reference>
<proteinExistence type="predicted"/>
<dbReference type="InterPro" id="IPR043502">
    <property type="entry name" value="DNA/RNA_pol_sf"/>
</dbReference>
<dbReference type="Gene3D" id="3.30.70.270">
    <property type="match status" value="1"/>
</dbReference>
<evidence type="ECO:0008006" key="3">
    <source>
        <dbReference type="Google" id="ProtNLM"/>
    </source>
</evidence>
<dbReference type="AlphaFoldDB" id="A0AAV4BTJ8"/>
<dbReference type="PANTHER" id="PTHR24559">
    <property type="entry name" value="TRANSPOSON TY3-I GAG-POL POLYPROTEIN"/>
    <property type="match status" value="1"/>
</dbReference>
<dbReference type="PANTHER" id="PTHR24559:SF444">
    <property type="entry name" value="REVERSE TRANSCRIPTASE DOMAIN-CONTAINING PROTEIN"/>
    <property type="match status" value="1"/>
</dbReference>
<dbReference type="InterPro" id="IPR043128">
    <property type="entry name" value="Rev_trsase/Diguanyl_cyclase"/>
</dbReference>
<dbReference type="SUPFAM" id="SSF56672">
    <property type="entry name" value="DNA/RNA polymerases"/>
    <property type="match status" value="1"/>
</dbReference>
<keyword evidence="2" id="KW-1185">Reference proteome</keyword>
<evidence type="ECO:0000313" key="2">
    <source>
        <dbReference type="Proteomes" id="UP000735302"/>
    </source>
</evidence>
<protein>
    <recommendedName>
        <fullName evidence="3">Reverse transcriptase domain-containing protein</fullName>
    </recommendedName>
</protein>
<dbReference type="Proteomes" id="UP000735302">
    <property type="component" value="Unassembled WGS sequence"/>
</dbReference>
<name>A0AAV4BTJ8_9GAST</name>
<dbReference type="InterPro" id="IPR053134">
    <property type="entry name" value="RNA-dir_DNA_polymerase"/>
</dbReference>
<evidence type="ECO:0000313" key="1">
    <source>
        <dbReference type="EMBL" id="GFO22119.1"/>
    </source>
</evidence>
<gene>
    <name evidence="1" type="ORF">PoB_004862400</name>
</gene>
<dbReference type="EMBL" id="BLXT01005315">
    <property type="protein sequence ID" value="GFO22119.1"/>
    <property type="molecule type" value="Genomic_DNA"/>
</dbReference>
<sequence>MIPYRLPVSSYRRPRLSRRTIMTGGRDKGGTACATRCSSFYLTSQTSCSCSGKDSSTFWRLLVLMITASTLLRYEADVLRRARGDREFGNHQEEQFCLRIHGCRGKKKGSSHRVSIIYRQLKKLTVFDPHPIIPPAGVLHITEDHRYITKIDLSKGYWQMHVRQHDIPNTVFVTIDCHYIVLRMPIGIMDSEANFTRAVKMLVRGIN</sequence>
<comment type="caution">
    <text evidence="1">The sequence shown here is derived from an EMBL/GenBank/DDBJ whole genome shotgun (WGS) entry which is preliminary data.</text>
</comment>
<accession>A0AAV4BTJ8</accession>
<dbReference type="Gene3D" id="3.10.10.10">
    <property type="entry name" value="HIV Type 1 Reverse Transcriptase, subunit A, domain 1"/>
    <property type="match status" value="1"/>
</dbReference>